<feature type="compositionally biased region" description="Basic and acidic residues" evidence="1">
    <location>
        <begin position="58"/>
        <end position="67"/>
    </location>
</feature>
<feature type="region of interest" description="Disordered" evidence="1">
    <location>
        <begin position="34"/>
        <end position="83"/>
    </location>
</feature>
<gene>
    <name evidence="2" type="ORF">E2C01_047732</name>
</gene>
<accession>A0A5B7G1B7</accession>
<organism evidence="2 3">
    <name type="scientific">Portunus trituberculatus</name>
    <name type="common">Swimming crab</name>
    <name type="synonym">Neptunus trituberculatus</name>
    <dbReference type="NCBI Taxonomy" id="210409"/>
    <lineage>
        <taxon>Eukaryota</taxon>
        <taxon>Metazoa</taxon>
        <taxon>Ecdysozoa</taxon>
        <taxon>Arthropoda</taxon>
        <taxon>Crustacea</taxon>
        <taxon>Multicrustacea</taxon>
        <taxon>Malacostraca</taxon>
        <taxon>Eumalacostraca</taxon>
        <taxon>Eucarida</taxon>
        <taxon>Decapoda</taxon>
        <taxon>Pleocyemata</taxon>
        <taxon>Brachyura</taxon>
        <taxon>Eubrachyura</taxon>
        <taxon>Portunoidea</taxon>
        <taxon>Portunidae</taxon>
        <taxon>Portuninae</taxon>
        <taxon>Portunus</taxon>
    </lineage>
</organism>
<dbReference type="EMBL" id="VSRR010011918">
    <property type="protein sequence ID" value="MPC53830.1"/>
    <property type="molecule type" value="Genomic_DNA"/>
</dbReference>
<evidence type="ECO:0000313" key="2">
    <source>
        <dbReference type="EMBL" id="MPC53830.1"/>
    </source>
</evidence>
<evidence type="ECO:0000313" key="3">
    <source>
        <dbReference type="Proteomes" id="UP000324222"/>
    </source>
</evidence>
<name>A0A5B7G1B7_PORTR</name>
<comment type="caution">
    <text evidence="2">The sequence shown here is derived from an EMBL/GenBank/DDBJ whole genome shotgun (WGS) entry which is preliminary data.</text>
</comment>
<dbReference type="AlphaFoldDB" id="A0A5B7G1B7"/>
<keyword evidence="3" id="KW-1185">Reference proteome</keyword>
<feature type="compositionally biased region" description="Basic and acidic residues" evidence="1">
    <location>
        <begin position="34"/>
        <end position="48"/>
    </location>
</feature>
<protein>
    <submittedName>
        <fullName evidence="2">Uncharacterized protein</fullName>
    </submittedName>
</protein>
<reference evidence="2 3" key="1">
    <citation type="submission" date="2019-05" db="EMBL/GenBank/DDBJ databases">
        <title>Another draft genome of Portunus trituberculatus and its Hox gene families provides insights of decapod evolution.</title>
        <authorList>
            <person name="Jeong J.-H."/>
            <person name="Song I."/>
            <person name="Kim S."/>
            <person name="Choi T."/>
            <person name="Kim D."/>
            <person name="Ryu S."/>
            <person name="Kim W."/>
        </authorList>
    </citation>
    <scope>NUCLEOTIDE SEQUENCE [LARGE SCALE GENOMIC DNA]</scope>
    <source>
        <tissue evidence="2">Muscle</tissue>
    </source>
</reference>
<dbReference type="Proteomes" id="UP000324222">
    <property type="component" value="Unassembled WGS sequence"/>
</dbReference>
<proteinExistence type="predicted"/>
<evidence type="ECO:0000256" key="1">
    <source>
        <dbReference type="SAM" id="MobiDB-lite"/>
    </source>
</evidence>
<sequence length="83" mass="9075">MSCQLEPGFLLQLAVNGKAIREATLTPGVRITNDLRKLSVPRSPREPLQKSSTVHSPSDGRRPDPRLPEGPTGKFSREARSKG</sequence>